<feature type="transmembrane region" description="Helical" evidence="7">
    <location>
        <begin position="148"/>
        <end position="168"/>
    </location>
</feature>
<evidence type="ECO:0000256" key="2">
    <source>
        <dbReference type="ARBA" id="ARBA00006162"/>
    </source>
</evidence>
<keyword evidence="6 7" id="KW-0472">Membrane</keyword>
<dbReference type="GeneID" id="301305115"/>
<feature type="transmembrane region" description="Helical" evidence="7">
    <location>
        <begin position="268"/>
        <end position="287"/>
    </location>
</feature>
<feature type="transmembrane region" description="Helical" evidence="7">
    <location>
        <begin position="380"/>
        <end position="399"/>
    </location>
</feature>
<gene>
    <name evidence="9" type="ORF">TK50_13420</name>
</gene>
<dbReference type="Pfam" id="PF08817">
    <property type="entry name" value="YukD"/>
    <property type="match status" value="1"/>
</dbReference>
<keyword evidence="3" id="KW-1003">Cell membrane</keyword>
<feature type="transmembrane region" description="Helical" evidence="7">
    <location>
        <begin position="436"/>
        <end position="463"/>
    </location>
</feature>
<proteinExistence type="inferred from homology"/>
<evidence type="ECO:0000256" key="3">
    <source>
        <dbReference type="ARBA" id="ARBA00022475"/>
    </source>
</evidence>
<dbReference type="RefSeq" id="WP_043963049.1">
    <property type="nucleotide sequence ID" value="NZ_JXSX01000001.1"/>
</dbReference>
<name>A0A0D0W043_9ACTN</name>
<evidence type="ECO:0000256" key="6">
    <source>
        <dbReference type="ARBA" id="ARBA00023136"/>
    </source>
</evidence>
<feature type="domain" description="EccD-like transmembrane" evidence="8">
    <location>
        <begin position="122"/>
        <end position="466"/>
    </location>
</feature>
<dbReference type="InterPro" id="IPR044049">
    <property type="entry name" value="EccD_transm"/>
</dbReference>
<dbReference type="PATRIC" id="fig|47853.6.peg.2835"/>
<keyword evidence="5 7" id="KW-1133">Transmembrane helix</keyword>
<evidence type="ECO:0000256" key="5">
    <source>
        <dbReference type="ARBA" id="ARBA00022989"/>
    </source>
</evidence>
<feature type="transmembrane region" description="Helical" evidence="7">
    <location>
        <begin position="326"/>
        <end position="345"/>
    </location>
</feature>
<feature type="transmembrane region" description="Helical" evidence="7">
    <location>
        <begin position="124"/>
        <end position="142"/>
    </location>
</feature>
<dbReference type="Pfam" id="PF19053">
    <property type="entry name" value="EccD"/>
    <property type="match status" value="1"/>
</dbReference>
<dbReference type="Proteomes" id="UP000032254">
    <property type="component" value="Unassembled WGS sequence"/>
</dbReference>
<keyword evidence="10" id="KW-1185">Reference proteome</keyword>
<dbReference type="AlphaFoldDB" id="A0A0D0W043"/>
<accession>A0A0D0W043</accession>
<comment type="subcellular location">
    <subcellularLocation>
        <location evidence="1">Cell membrane</location>
        <topology evidence="1">Multi-pass membrane protein</topology>
    </subcellularLocation>
</comment>
<evidence type="ECO:0000313" key="10">
    <source>
        <dbReference type="Proteomes" id="UP000032254"/>
    </source>
</evidence>
<evidence type="ECO:0000256" key="4">
    <source>
        <dbReference type="ARBA" id="ARBA00022692"/>
    </source>
</evidence>
<feature type="transmembrane region" description="Helical" evidence="7">
    <location>
        <begin position="351"/>
        <end position="368"/>
    </location>
</feature>
<dbReference type="Gene3D" id="3.10.20.90">
    <property type="entry name" value="Phosphatidylinositol 3-kinase Catalytic Subunit, Chain A, domain 1"/>
    <property type="match status" value="1"/>
</dbReference>
<reference evidence="9 10" key="1">
    <citation type="submission" date="2015-01" db="EMBL/GenBank/DDBJ databases">
        <title>Sequencing and annotation of Micromonospora carbonacea strain JXNU-1 genome.</title>
        <authorList>
            <person name="Long Z."/>
            <person name="Huang Y."/>
            <person name="Jiang Y."/>
        </authorList>
    </citation>
    <scope>NUCLEOTIDE SEQUENCE [LARGE SCALE GENOMIC DNA]</scope>
    <source>
        <strain evidence="9 10">JXNU-1</strain>
    </source>
</reference>
<dbReference type="InterPro" id="IPR006707">
    <property type="entry name" value="T7SS_EccD"/>
</dbReference>
<comment type="similarity">
    <text evidence="2">Belongs to the EccD/Snm4 family.</text>
</comment>
<evidence type="ECO:0000256" key="7">
    <source>
        <dbReference type="SAM" id="Phobius"/>
    </source>
</evidence>
<feature type="transmembrane region" description="Helical" evidence="7">
    <location>
        <begin position="202"/>
        <end position="227"/>
    </location>
</feature>
<dbReference type="GO" id="GO:0005886">
    <property type="term" value="C:plasma membrane"/>
    <property type="evidence" value="ECO:0007669"/>
    <property type="project" value="UniProtKB-SubCell"/>
</dbReference>
<evidence type="ECO:0000313" key="9">
    <source>
        <dbReference type="EMBL" id="KIR66188.1"/>
    </source>
</evidence>
<evidence type="ECO:0000259" key="8">
    <source>
        <dbReference type="Pfam" id="PF19053"/>
    </source>
</evidence>
<comment type="caution">
    <text evidence="9">The sequence shown here is derived from an EMBL/GenBank/DDBJ whole genome shotgun (WGS) entry which is preliminary data.</text>
</comment>
<evidence type="ECO:0000256" key="1">
    <source>
        <dbReference type="ARBA" id="ARBA00004651"/>
    </source>
</evidence>
<sequence length="468" mass="48271">MSSTLDNDLCRITVTGPRRKVDLAVPSGTPVATLLPILLRHTATAGPPTGAAGAAGWVLQRVGEAPFDLAGTPESLDWLEGEELVLRPAEDPLPELDFDDLADGIATSVNRRADRWQPHHRRRLFLALAAVALGLLGYASAARGPLPAQVAGTAVLAVACGAAALRIARRMADSALSLVFAVASAAFAALAAAAAVDGAPERIAVTAEAGSAAAVAATAVAVLLIVAQRTVAPALPLAPFLVVIVAALVVVCVISLHATMGMSAERAAAVAATAVVVAVVLAPRAAIRMSGLRGPQLPKTGADMTVDIEPAPSDEVRDRTYLADTYLTVTMVVAALLLPVLFLFVMATPGWVGWTLVTVLASAVLLRARTFTGLWQRVALVAAGGSGLLLVVTTFAARATPGARLGLLVALACLVVALVLAAIRPWPRRMLPIWEYLATFFDVTTGLAVLPLLTHVLGGYAWARGLFG</sequence>
<organism evidence="9 10">
    <name type="scientific">Micromonospora haikouensis</name>
    <dbReference type="NCBI Taxonomy" id="686309"/>
    <lineage>
        <taxon>Bacteria</taxon>
        <taxon>Bacillati</taxon>
        <taxon>Actinomycetota</taxon>
        <taxon>Actinomycetes</taxon>
        <taxon>Micromonosporales</taxon>
        <taxon>Micromonosporaceae</taxon>
        <taxon>Micromonospora</taxon>
    </lineage>
</organism>
<dbReference type="EMBL" id="JXSX01000001">
    <property type="protein sequence ID" value="KIR66188.1"/>
    <property type="molecule type" value="Genomic_DNA"/>
</dbReference>
<dbReference type="InterPro" id="IPR024962">
    <property type="entry name" value="YukD-like"/>
</dbReference>
<dbReference type="OrthoDB" id="4775372at2"/>
<feature type="transmembrane region" description="Helical" evidence="7">
    <location>
        <begin position="405"/>
        <end position="424"/>
    </location>
</feature>
<feature type="transmembrane region" description="Helical" evidence="7">
    <location>
        <begin position="234"/>
        <end position="256"/>
    </location>
</feature>
<protein>
    <submittedName>
        <fullName evidence="9">Secretion protein snm4</fullName>
    </submittedName>
</protein>
<keyword evidence="4 7" id="KW-0812">Transmembrane</keyword>
<dbReference type="NCBIfam" id="TIGR03920">
    <property type="entry name" value="T7SS_EccD"/>
    <property type="match status" value="1"/>
</dbReference>
<feature type="transmembrane region" description="Helical" evidence="7">
    <location>
        <begin position="175"/>
        <end position="196"/>
    </location>
</feature>